<name>A0ABU3RUA5_9MICO</name>
<dbReference type="Proteomes" id="UP001256673">
    <property type="component" value="Unassembled WGS sequence"/>
</dbReference>
<reference evidence="2 3" key="1">
    <citation type="submission" date="2023-09" db="EMBL/GenBank/DDBJ databases">
        <title>Microbacterium fusihabitans sp. nov., Microbacterium phycihabitans sp. nov., and Microbacterium cervinum sp. nov., isolated from dried seaweeds of beach.</title>
        <authorList>
            <person name="Lee S.D."/>
        </authorList>
    </citation>
    <scope>NUCLEOTIDE SEQUENCE [LARGE SCALE GENOMIC DNA]</scope>
    <source>
        <strain evidence="2 3">KSW2-21</strain>
    </source>
</reference>
<evidence type="ECO:0000256" key="1">
    <source>
        <dbReference type="SAM" id="Phobius"/>
    </source>
</evidence>
<dbReference type="RefSeq" id="WP_316001061.1">
    <property type="nucleotide sequence ID" value="NZ_JAWDIU010000001.1"/>
</dbReference>
<proteinExistence type="predicted"/>
<gene>
    <name evidence="2" type="ORF">RWH43_06870</name>
</gene>
<feature type="transmembrane region" description="Helical" evidence="1">
    <location>
        <begin position="54"/>
        <end position="78"/>
    </location>
</feature>
<comment type="caution">
    <text evidence="2">The sequence shown here is derived from an EMBL/GenBank/DDBJ whole genome shotgun (WGS) entry which is preliminary data.</text>
</comment>
<organism evidence="2 3">
    <name type="scientific">Microbacterium algihabitans</name>
    <dbReference type="NCBI Taxonomy" id="3075992"/>
    <lineage>
        <taxon>Bacteria</taxon>
        <taxon>Bacillati</taxon>
        <taxon>Actinomycetota</taxon>
        <taxon>Actinomycetes</taxon>
        <taxon>Micrococcales</taxon>
        <taxon>Microbacteriaceae</taxon>
        <taxon>Microbacterium</taxon>
    </lineage>
</organism>
<sequence>MKTSSRVFVCRPRGVYIATGVGLVVVVLIALGLFLPLTGLLAATTASTAGLVPFPVLSVTGVTLLGVLLVAGALLLALTRRRPAAAWVWSVLAVLITLAVTVFPLVAVAIGSADRAADVGPIIGDLWSRLSGLLPS</sequence>
<evidence type="ECO:0000313" key="3">
    <source>
        <dbReference type="Proteomes" id="UP001256673"/>
    </source>
</evidence>
<keyword evidence="1" id="KW-0812">Transmembrane</keyword>
<keyword evidence="1" id="KW-1133">Transmembrane helix</keyword>
<accession>A0ABU3RUA5</accession>
<evidence type="ECO:0000313" key="2">
    <source>
        <dbReference type="EMBL" id="MDU0326481.1"/>
    </source>
</evidence>
<protein>
    <submittedName>
        <fullName evidence="2">MFS transporter permease</fullName>
    </submittedName>
</protein>
<feature type="transmembrane region" description="Helical" evidence="1">
    <location>
        <begin position="85"/>
        <end position="110"/>
    </location>
</feature>
<feature type="transmembrane region" description="Helical" evidence="1">
    <location>
        <begin position="21"/>
        <end position="42"/>
    </location>
</feature>
<keyword evidence="1" id="KW-0472">Membrane</keyword>
<dbReference type="EMBL" id="JAWDIU010000001">
    <property type="protein sequence ID" value="MDU0326481.1"/>
    <property type="molecule type" value="Genomic_DNA"/>
</dbReference>
<keyword evidence="3" id="KW-1185">Reference proteome</keyword>